<accession>A0A8J3CKP3</accession>
<reference evidence="2" key="2">
    <citation type="submission" date="2020-09" db="EMBL/GenBank/DDBJ databases">
        <authorList>
            <person name="Sun Q."/>
            <person name="Kim S."/>
        </authorList>
    </citation>
    <scope>NUCLEOTIDE SEQUENCE</scope>
    <source>
        <strain evidence="2">KCTC 32513</strain>
    </source>
</reference>
<evidence type="ECO:0000313" key="3">
    <source>
        <dbReference type="Proteomes" id="UP000634004"/>
    </source>
</evidence>
<proteinExistence type="predicted"/>
<feature type="signal peptide" evidence="1">
    <location>
        <begin position="1"/>
        <end position="23"/>
    </location>
</feature>
<reference evidence="2" key="1">
    <citation type="journal article" date="2014" name="Int. J. Syst. Evol. Microbiol.">
        <title>Complete genome sequence of Corynebacterium casei LMG S-19264T (=DSM 44701T), isolated from a smear-ripened cheese.</title>
        <authorList>
            <consortium name="US DOE Joint Genome Institute (JGI-PGF)"/>
            <person name="Walter F."/>
            <person name="Albersmeier A."/>
            <person name="Kalinowski J."/>
            <person name="Ruckert C."/>
        </authorList>
    </citation>
    <scope>NUCLEOTIDE SEQUENCE</scope>
    <source>
        <strain evidence="2">KCTC 32513</strain>
    </source>
</reference>
<sequence length="245" mass="26644">MKYIAPLALFISLASVDWAYAQAQDEIIVTGSRISIQDEIPGRFLTVPGDNLLLEVEIESDARAQSERLTEIMDTIGLFQAAAMKSSGISLSFVDEGSIVRSLSPSVYEAAIGNGYRPDTSVATIQVKTAIPKNVSDTFAISTKLSKFVETIPERGRVTISESGSVVISVVDPQQYRPAVIREALDEVNAIQAQLGEGYRVILSDIDEPMGSFRAGDLSLGFFIPYDYVIVPDTLTALTLDHYDD</sequence>
<name>A0A8J3CKP3_9PROT</name>
<evidence type="ECO:0000313" key="2">
    <source>
        <dbReference type="EMBL" id="GHA82851.1"/>
    </source>
</evidence>
<gene>
    <name evidence="2" type="ORF">GCM10009069_02590</name>
</gene>
<dbReference type="RefSeq" id="WP_189494562.1">
    <property type="nucleotide sequence ID" value="NZ_BMZH01000001.1"/>
</dbReference>
<keyword evidence="3" id="KW-1185">Reference proteome</keyword>
<evidence type="ECO:0000256" key="1">
    <source>
        <dbReference type="SAM" id="SignalP"/>
    </source>
</evidence>
<keyword evidence="1" id="KW-0732">Signal</keyword>
<protein>
    <submittedName>
        <fullName evidence="2">Uncharacterized protein</fullName>
    </submittedName>
</protein>
<feature type="chain" id="PRO_5035214431" evidence="1">
    <location>
        <begin position="24"/>
        <end position="245"/>
    </location>
</feature>
<dbReference type="AlphaFoldDB" id="A0A8J3CKP3"/>
<organism evidence="2 3">
    <name type="scientific">Algimonas arctica</name>
    <dbReference type="NCBI Taxonomy" id="1479486"/>
    <lineage>
        <taxon>Bacteria</taxon>
        <taxon>Pseudomonadati</taxon>
        <taxon>Pseudomonadota</taxon>
        <taxon>Alphaproteobacteria</taxon>
        <taxon>Maricaulales</taxon>
        <taxon>Robiginitomaculaceae</taxon>
        <taxon>Algimonas</taxon>
    </lineage>
</organism>
<dbReference type="EMBL" id="BMZH01000001">
    <property type="protein sequence ID" value="GHA82851.1"/>
    <property type="molecule type" value="Genomic_DNA"/>
</dbReference>
<comment type="caution">
    <text evidence="2">The sequence shown here is derived from an EMBL/GenBank/DDBJ whole genome shotgun (WGS) entry which is preliminary data.</text>
</comment>
<dbReference type="Proteomes" id="UP000634004">
    <property type="component" value="Unassembled WGS sequence"/>
</dbReference>